<dbReference type="InterPro" id="IPR010994">
    <property type="entry name" value="RuvA_2-like"/>
</dbReference>
<dbReference type="Proteomes" id="UP001209755">
    <property type="component" value="Unassembled WGS sequence"/>
</dbReference>
<dbReference type="CDD" id="cd08071">
    <property type="entry name" value="MPN_DUF2466"/>
    <property type="match status" value="1"/>
</dbReference>
<dbReference type="InterPro" id="IPR037518">
    <property type="entry name" value="MPN"/>
</dbReference>
<evidence type="ECO:0000259" key="8">
    <source>
        <dbReference type="PROSITE" id="PS50249"/>
    </source>
</evidence>
<dbReference type="Gene3D" id="3.40.140.10">
    <property type="entry name" value="Cytidine Deaminase, domain 2"/>
    <property type="match status" value="1"/>
</dbReference>
<name>A0ABT3HDC7_9HYPH</name>
<reference evidence="10" key="1">
    <citation type="submission" date="2023-07" db="EMBL/GenBank/DDBJ databases">
        <title>Genome sequencing of Purple Non-Sulfur Bacteria from various extreme environments.</title>
        <authorList>
            <person name="Mayer M."/>
        </authorList>
    </citation>
    <scope>NUCLEOTIDE SEQUENCE [LARGE SCALE GENOMIC DNA]</scope>
    <source>
        <strain evidence="10">DSM 17935</strain>
    </source>
</reference>
<feature type="compositionally biased region" description="Basic residues" evidence="7">
    <location>
        <begin position="15"/>
        <end position="24"/>
    </location>
</feature>
<dbReference type="PANTHER" id="PTHR30471">
    <property type="entry name" value="DNA REPAIR PROTEIN RADC"/>
    <property type="match status" value="1"/>
</dbReference>
<evidence type="ECO:0000256" key="6">
    <source>
        <dbReference type="RuleBase" id="RU003797"/>
    </source>
</evidence>
<dbReference type="SUPFAM" id="SSF102712">
    <property type="entry name" value="JAB1/MPN domain"/>
    <property type="match status" value="1"/>
</dbReference>
<dbReference type="InterPro" id="IPR025657">
    <property type="entry name" value="RadC_JAB"/>
</dbReference>
<dbReference type="PANTHER" id="PTHR30471:SF3">
    <property type="entry name" value="UPF0758 PROTEIN YEES-RELATED"/>
    <property type="match status" value="1"/>
</dbReference>
<dbReference type="InterPro" id="IPR001405">
    <property type="entry name" value="UPF0758"/>
</dbReference>
<evidence type="ECO:0000256" key="4">
    <source>
        <dbReference type="ARBA" id="ARBA00022833"/>
    </source>
</evidence>
<evidence type="ECO:0000256" key="5">
    <source>
        <dbReference type="ARBA" id="ARBA00023049"/>
    </source>
</evidence>
<dbReference type="InterPro" id="IPR020891">
    <property type="entry name" value="UPF0758_CS"/>
</dbReference>
<dbReference type="EMBL" id="JAOQNS010000007">
    <property type="protein sequence ID" value="MCW2308411.1"/>
    <property type="molecule type" value="Genomic_DNA"/>
</dbReference>
<dbReference type="SUPFAM" id="SSF47781">
    <property type="entry name" value="RuvA domain 2-like"/>
    <property type="match status" value="1"/>
</dbReference>
<dbReference type="NCBIfam" id="NF000642">
    <property type="entry name" value="PRK00024.1"/>
    <property type="match status" value="1"/>
</dbReference>
<accession>A0ABT3HDC7</accession>
<dbReference type="Pfam" id="PF04002">
    <property type="entry name" value="RadC"/>
    <property type="match status" value="1"/>
</dbReference>
<comment type="similarity">
    <text evidence="6">Belongs to the UPF0758 family.</text>
</comment>
<evidence type="ECO:0000256" key="3">
    <source>
        <dbReference type="ARBA" id="ARBA00022801"/>
    </source>
</evidence>
<organism evidence="9 10">
    <name type="scientific">Rhodobium gokarnense</name>
    <dbReference type="NCBI Taxonomy" id="364296"/>
    <lineage>
        <taxon>Bacteria</taxon>
        <taxon>Pseudomonadati</taxon>
        <taxon>Pseudomonadota</taxon>
        <taxon>Alphaproteobacteria</taxon>
        <taxon>Hyphomicrobiales</taxon>
        <taxon>Rhodobiaceae</taxon>
        <taxon>Rhodobium</taxon>
    </lineage>
</organism>
<keyword evidence="10" id="KW-1185">Reference proteome</keyword>
<keyword evidence="5" id="KW-0482">Metalloprotease</keyword>
<feature type="domain" description="MPN" evidence="8">
    <location>
        <begin position="114"/>
        <end position="236"/>
    </location>
</feature>
<evidence type="ECO:0000313" key="9">
    <source>
        <dbReference type="EMBL" id="MCW2308411.1"/>
    </source>
</evidence>
<gene>
    <name evidence="9" type="ORF">M2319_002753</name>
</gene>
<keyword evidence="2" id="KW-0479">Metal-binding</keyword>
<evidence type="ECO:0000256" key="2">
    <source>
        <dbReference type="ARBA" id="ARBA00022723"/>
    </source>
</evidence>
<proteinExistence type="inferred from homology"/>
<feature type="region of interest" description="Disordered" evidence="7">
    <location>
        <begin position="1"/>
        <end position="24"/>
    </location>
</feature>
<evidence type="ECO:0000256" key="7">
    <source>
        <dbReference type="SAM" id="MobiDB-lite"/>
    </source>
</evidence>
<comment type="caution">
    <text evidence="9">The sequence shown here is derived from an EMBL/GenBank/DDBJ whole genome shotgun (WGS) entry which is preliminary data.</text>
</comment>
<sequence>MAKDGDGFSEASARPHFHGHRQRLKQRFRDSGAEALADYEMLELVLFRTIPRRDTKPIAKALIARFGSFAEVLTAPAARLAEVEGIGEATITDLKVVQAASERILRGQVRNKQLLTSWSEVIEYCRGTMAFSEREEFRILFLDKKNALIADELQQSGTVDHTPVYPREIVKRALEVSATAIILVHNHPSGDPTPSRADIQMTKQIVEIAKPLGITVHDHIIVARNGHTSFRGLQLI</sequence>
<dbReference type="PROSITE" id="PS01302">
    <property type="entry name" value="UPF0758"/>
    <property type="match status" value="1"/>
</dbReference>
<keyword evidence="1" id="KW-0645">Protease</keyword>
<evidence type="ECO:0000313" key="10">
    <source>
        <dbReference type="Proteomes" id="UP001209755"/>
    </source>
</evidence>
<dbReference type="Gene3D" id="1.10.150.20">
    <property type="entry name" value="5' to 3' exonuclease, C-terminal subdomain"/>
    <property type="match status" value="1"/>
</dbReference>
<keyword evidence="3" id="KW-0378">Hydrolase</keyword>
<dbReference type="NCBIfam" id="TIGR00608">
    <property type="entry name" value="radc"/>
    <property type="match status" value="1"/>
</dbReference>
<protein>
    <submittedName>
        <fullName evidence="9">DNA repair protein RadC</fullName>
    </submittedName>
</protein>
<dbReference type="RefSeq" id="WP_264602028.1">
    <property type="nucleotide sequence ID" value="NZ_JAOQNS010000007.1"/>
</dbReference>
<keyword evidence="4" id="KW-0862">Zinc</keyword>
<evidence type="ECO:0000256" key="1">
    <source>
        <dbReference type="ARBA" id="ARBA00022670"/>
    </source>
</evidence>
<dbReference type="PROSITE" id="PS50249">
    <property type="entry name" value="MPN"/>
    <property type="match status" value="1"/>
</dbReference>